<dbReference type="PRINTS" id="PR01543">
    <property type="entry name" value="ANATRNSFRASE"/>
</dbReference>
<dbReference type="EMBL" id="GL833125">
    <property type="protein sequence ID" value="EGB09610.1"/>
    <property type="molecule type" value="Genomic_DNA"/>
</dbReference>
<protein>
    <submittedName>
        <fullName evidence="3">Uncharacterized protein</fullName>
    </submittedName>
</protein>
<keyword evidence="2" id="KW-0808">Transferase</keyword>
<reference evidence="3 4" key="1">
    <citation type="journal article" date="2011" name="Proc. Natl. Acad. Sci. U.S.A.">
        <title>Niche of harmful alga Aureococcus anophagefferens revealed through ecogenomics.</title>
        <authorList>
            <person name="Gobler C.J."/>
            <person name="Berry D.L."/>
            <person name="Dyhrman S.T."/>
            <person name="Wilhelm S.W."/>
            <person name="Salamov A."/>
            <person name="Lobanov A.V."/>
            <person name="Zhang Y."/>
            <person name="Collier J.L."/>
            <person name="Wurch L.L."/>
            <person name="Kustka A.B."/>
            <person name="Dill B.D."/>
            <person name="Shah M."/>
            <person name="VerBerkmoes N.C."/>
            <person name="Kuo A."/>
            <person name="Terry A."/>
            <person name="Pangilinan J."/>
            <person name="Lindquist E.A."/>
            <person name="Lucas S."/>
            <person name="Paulsen I.T."/>
            <person name="Hattenrath-Lehmann T.K."/>
            <person name="Talmage S.C."/>
            <person name="Walker E.A."/>
            <person name="Koch F."/>
            <person name="Burson A.M."/>
            <person name="Marcoval M.A."/>
            <person name="Tang Y.Z."/>
            <person name="Lecleir G.R."/>
            <person name="Coyne K.J."/>
            <person name="Berg G.M."/>
            <person name="Bertrand E.M."/>
            <person name="Saito M.A."/>
            <person name="Gladyshev V.N."/>
            <person name="Grigoriev I.V."/>
        </authorList>
    </citation>
    <scope>NUCLEOTIDE SEQUENCE [LARGE SCALE GENOMIC DNA]</scope>
    <source>
        <strain evidence="4">CCMP 1984</strain>
    </source>
</reference>
<dbReference type="eggNOG" id="ENOG502S4M7">
    <property type="taxonomic scope" value="Eukaryota"/>
</dbReference>
<keyword evidence="2" id="KW-0012">Acyltransferase</keyword>
<dbReference type="Pfam" id="PF00797">
    <property type="entry name" value="Acetyltransf_2"/>
    <property type="match status" value="1"/>
</dbReference>
<sequence length="272" mass="30334">MDKYLQRVGIDDDASLSANYETLAKIMEAQSRSIPFENIDVVCGKTISIVRSDIARKLIDEQRGGYCWELNALLQMALEALGFKVAPMMCRVRWNKPSDADGPVSTYTHMALRVVIGGKAWLADVGFSGVNSIAPVELNHEVEQKRPEGTFRISREGDYSALQLSVKGAWSSLYKWRDEPAALCDQEAANWYSCTFPTARFTTSFFVCRVVGHERHHILNGEYCVREGHGADRATTKRRIRDEADLRDLLAAVFGLCLAAGAHPGLGRYLTK</sequence>
<evidence type="ECO:0000256" key="2">
    <source>
        <dbReference type="RuleBase" id="RU003452"/>
    </source>
</evidence>
<dbReference type="PANTHER" id="PTHR11786:SF0">
    <property type="entry name" value="ARYLAMINE N-ACETYLTRANSFERASE 4-RELATED"/>
    <property type="match status" value="1"/>
</dbReference>
<dbReference type="GO" id="GO:0016407">
    <property type="term" value="F:acetyltransferase activity"/>
    <property type="evidence" value="ECO:0007669"/>
    <property type="project" value="InterPro"/>
</dbReference>
<dbReference type="PANTHER" id="PTHR11786">
    <property type="entry name" value="N-HYDROXYARYLAMINE O-ACETYLTRANSFERASE"/>
    <property type="match status" value="1"/>
</dbReference>
<comment type="similarity">
    <text evidence="1 2">Belongs to the arylamine N-acetyltransferase family.</text>
</comment>
<dbReference type="InParanoid" id="F0Y666"/>
<evidence type="ECO:0000256" key="1">
    <source>
        <dbReference type="ARBA" id="ARBA00006547"/>
    </source>
</evidence>
<dbReference type="RefSeq" id="XP_009035663.1">
    <property type="nucleotide sequence ID" value="XM_009037415.1"/>
</dbReference>
<evidence type="ECO:0000313" key="3">
    <source>
        <dbReference type="EMBL" id="EGB09610.1"/>
    </source>
</evidence>
<dbReference type="OMA" id="KDYEMAN"/>
<dbReference type="Proteomes" id="UP000002729">
    <property type="component" value="Unassembled WGS sequence"/>
</dbReference>
<proteinExistence type="inferred from homology"/>
<dbReference type="Gene3D" id="2.40.128.150">
    <property type="entry name" value="Cysteine proteinases"/>
    <property type="match status" value="1"/>
</dbReference>
<dbReference type="AlphaFoldDB" id="F0Y666"/>
<dbReference type="SUPFAM" id="SSF54001">
    <property type="entry name" value="Cysteine proteinases"/>
    <property type="match status" value="1"/>
</dbReference>
<dbReference type="GeneID" id="20219872"/>
<dbReference type="Gene3D" id="3.30.2140.10">
    <property type="entry name" value="Arylamine N-acetyltransferase"/>
    <property type="match status" value="1"/>
</dbReference>
<name>F0Y666_AURAN</name>
<organism evidence="4">
    <name type="scientific">Aureococcus anophagefferens</name>
    <name type="common">Harmful bloom alga</name>
    <dbReference type="NCBI Taxonomy" id="44056"/>
    <lineage>
        <taxon>Eukaryota</taxon>
        <taxon>Sar</taxon>
        <taxon>Stramenopiles</taxon>
        <taxon>Ochrophyta</taxon>
        <taxon>Pelagophyceae</taxon>
        <taxon>Pelagomonadales</taxon>
        <taxon>Pelagomonadaceae</taxon>
        <taxon>Aureococcus</taxon>
    </lineage>
</organism>
<accession>F0Y666</accession>
<dbReference type="InterPro" id="IPR038765">
    <property type="entry name" value="Papain-like_cys_pep_sf"/>
</dbReference>
<dbReference type="InterPro" id="IPR001447">
    <property type="entry name" value="Arylamine_N-AcTrfase"/>
</dbReference>
<dbReference type="KEGG" id="aaf:AURANDRAFT_24160"/>
<dbReference type="OrthoDB" id="10260017at2759"/>
<evidence type="ECO:0000313" key="4">
    <source>
        <dbReference type="Proteomes" id="UP000002729"/>
    </source>
</evidence>
<keyword evidence="4" id="KW-1185">Reference proteome</keyword>
<gene>
    <name evidence="3" type="ORF">AURANDRAFT_24160</name>
</gene>